<keyword evidence="1" id="KW-0472">Membrane</keyword>
<protein>
    <submittedName>
        <fullName evidence="2">Uncharacterized protein</fullName>
    </submittedName>
</protein>
<feature type="transmembrane region" description="Helical" evidence="1">
    <location>
        <begin position="18"/>
        <end position="46"/>
    </location>
</feature>
<keyword evidence="3" id="KW-1185">Reference proteome</keyword>
<gene>
    <name evidence="2" type="ORF">MicloDRAFT_00050490</name>
</gene>
<dbReference type="HOGENOM" id="CLU_2356573_0_0_5"/>
<evidence type="ECO:0000256" key="1">
    <source>
        <dbReference type="SAM" id="Phobius"/>
    </source>
</evidence>
<evidence type="ECO:0000313" key="2">
    <source>
        <dbReference type="EMBL" id="EIM28464.1"/>
    </source>
</evidence>
<dbReference type="PATRIC" id="fig|864069.3.peg.5436"/>
<reference evidence="2 3" key="1">
    <citation type="submission" date="2012-02" db="EMBL/GenBank/DDBJ databases">
        <title>Improved High-Quality Draft sequence of Microvirga sp. WSM3557.</title>
        <authorList>
            <consortium name="US DOE Joint Genome Institute"/>
            <person name="Lucas S."/>
            <person name="Han J."/>
            <person name="Lapidus A."/>
            <person name="Cheng J.-F."/>
            <person name="Goodwin L."/>
            <person name="Pitluck S."/>
            <person name="Peters L."/>
            <person name="Zhang X."/>
            <person name="Detter J.C."/>
            <person name="Han C."/>
            <person name="Tapia R."/>
            <person name="Land M."/>
            <person name="Hauser L."/>
            <person name="Kyrpides N."/>
            <person name="Ivanova N."/>
            <person name="Pagani I."/>
            <person name="Brau L."/>
            <person name="Yates R."/>
            <person name="O'Hara G."/>
            <person name="Rui T."/>
            <person name="Howieson J."/>
            <person name="Reeve W."/>
            <person name="Woyke T."/>
        </authorList>
    </citation>
    <scope>NUCLEOTIDE SEQUENCE [LARGE SCALE GENOMIC DNA]</scope>
    <source>
        <strain evidence="2 3">WSM3557</strain>
    </source>
</reference>
<dbReference type="Proteomes" id="UP000003947">
    <property type="component" value="Unassembled WGS sequence"/>
</dbReference>
<dbReference type="EMBL" id="JH660645">
    <property type="protein sequence ID" value="EIM28464.1"/>
    <property type="molecule type" value="Genomic_DNA"/>
</dbReference>
<accession>I4YWX2</accession>
<keyword evidence="1" id="KW-1133">Transmembrane helix</keyword>
<name>I4YWX2_9HYPH</name>
<evidence type="ECO:0000313" key="3">
    <source>
        <dbReference type="Proteomes" id="UP000003947"/>
    </source>
</evidence>
<sequence length="96" mass="10491">MAANKPCPKPDHWGVGGYAILGVTLLPCILASMQVGRALLFGAIYAPGERFRSGRDILLPWDEVGSVFLIGLYLFWGLGVPVGVLVGMWATRRDRY</sequence>
<feature type="transmembrane region" description="Helical" evidence="1">
    <location>
        <begin position="67"/>
        <end position="90"/>
    </location>
</feature>
<proteinExistence type="predicted"/>
<keyword evidence="1" id="KW-0812">Transmembrane</keyword>
<dbReference type="AlphaFoldDB" id="I4YWX2"/>
<organism evidence="2 3">
    <name type="scientific">Microvirga lotononidis</name>
    <dbReference type="NCBI Taxonomy" id="864069"/>
    <lineage>
        <taxon>Bacteria</taxon>
        <taxon>Pseudomonadati</taxon>
        <taxon>Pseudomonadota</taxon>
        <taxon>Alphaproteobacteria</taxon>
        <taxon>Hyphomicrobiales</taxon>
        <taxon>Methylobacteriaceae</taxon>
        <taxon>Microvirga</taxon>
    </lineage>
</organism>